<proteinExistence type="predicted"/>
<evidence type="ECO:0000313" key="3">
    <source>
        <dbReference type="Proteomes" id="UP000198771"/>
    </source>
</evidence>
<gene>
    <name evidence="2" type="ORF">SAMN05660653_02931</name>
</gene>
<evidence type="ECO:0000313" key="2">
    <source>
        <dbReference type="EMBL" id="SDB58095.1"/>
    </source>
</evidence>
<dbReference type="PANTHER" id="PTHR45947:SF3">
    <property type="entry name" value="SULFOQUINOVOSYL TRANSFERASE SQD2"/>
    <property type="match status" value="1"/>
</dbReference>
<dbReference type="InterPro" id="IPR028098">
    <property type="entry name" value="Glyco_trans_4-like_N"/>
</dbReference>
<organism evidence="2 3">
    <name type="scientific">Desulfonatronum thiosulfatophilum</name>
    <dbReference type="NCBI Taxonomy" id="617002"/>
    <lineage>
        <taxon>Bacteria</taxon>
        <taxon>Pseudomonadati</taxon>
        <taxon>Thermodesulfobacteriota</taxon>
        <taxon>Desulfovibrionia</taxon>
        <taxon>Desulfovibrionales</taxon>
        <taxon>Desulfonatronaceae</taxon>
        <taxon>Desulfonatronum</taxon>
    </lineage>
</organism>
<dbReference type="Gene3D" id="3.40.50.2000">
    <property type="entry name" value="Glycogen Phosphorylase B"/>
    <property type="match status" value="2"/>
</dbReference>
<accession>A0A1G6EMI5</accession>
<keyword evidence="2" id="KW-0808">Transferase</keyword>
<dbReference type="STRING" id="617002.SAMN05660653_02931"/>
<dbReference type="SUPFAM" id="SSF53756">
    <property type="entry name" value="UDP-Glycosyltransferase/glycogen phosphorylase"/>
    <property type="match status" value="1"/>
</dbReference>
<dbReference type="RefSeq" id="WP_092123384.1">
    <property type="nucleotide sequence ID" value="NZ_FMXO01000019.1"/>
</dbReference>
<dbReference type="Pfam" id="PF13439">
    <property type="entry name" value="Glyco_transf_4"/>
    <property type="match status" value="1"/>
</dbReference>
<name>A0A1G6EMI5_9BACT</name>
<reference evidence="2 3" key="1">
    <citation type="submission" date="2016-10" db="EMBL/GenBank/DDBJ databases">
        <authorList>
            <person name="de Groot N.N."/>
        </authorList>
    </citation>
    <scope>NUCLEOTIDE SEQUENCE [LARGE SCALE GENOMIC DNA]</scope>
    <source>
        <strain evidence="2 3">ASO4-2</strain>
    </source>
</reference>
<dbReference type="AlphaFoldDB" id="A0A1G6EMI5"/>
<evidence type="ECO:0000259" key="1">
    <source>
        <dbReference type="Pfam" id="PF13439"/>
    </source>
</evidence>
<dbReference type="GO" id="GO:0016757">
    <property type="term" value="F:glycosyltransferase activity"/>
    <property type="evidence" value="ECO:0007669"/>
    <property type="project" value="TreeGrafter"/>
</dbReference>
<keyword evidence="3" id="KW-1185">Reference proteome</keyword>
<dbReference type="Pfam" id="PF13692">
    <property type="entry name" value="Glyco_trans_1_4"/>
    <property type="match status" value="1"/>
</dbReference>
<dbReference type="PANTHER" id="PTHR45947">
    <property type="entry name" value="SULFOQUINOVOSYL TRANSFERASE SQD2"/>
    <property type="match status" value="1"/>
</dbReference>
<feature type="domain" description="Glycosyltransferase subfamily 4-like N-terminal" evidence="1">
    <location>
        <begin position="58"/>
        <end position="176"/>
    </location>
</feature>
<dbReference type="CDD" id="cd03801">
    <property type="entry name" value="GT4_PimA-like"/>
    <property type="match status" value="1"/>
</dbReference>
<dbReference type="Proteomes" id="UP000198771">
    <property type="component" value="Unassembled WGS sequence"/>
</dbReference>
<dbReference type="InterPro" id="IPR050194">
    <property type="entry name" value="Glycosyltransferase_grp1"/>
</dbReference>
<dbReference type="EMBL" id="FMXO01000019">
    <property type="protein sequence ID" value="SDB58095.1"/>
    <property type="molecule type" value="Genomic_DNA"/>
</dbReference>
<protein>
    <submittedName>
        <fullName evidence="2">Glycosyltransferase involved in cell wall bisynthesis</fullName>
    </submittedName>
</protein>
<dbReference type="OrthoDB" id="9803091at2"/>
<sequence length="391" mass="43882">MKRILTLMSTDHLSGPLRQLLQLTEHVRNSHPNQYHYHMGFTWPAALPEPELFQELRGRGIHLEIISQKGRLDFSLVRKIQKLIAVHKIDLLQSHGYKPSILAFLLKRKLGLPWVAFLHGRTAENLKVRCYFKMEKLVVRKADVVVTVSERMRREMLDFGFSPSQVRTLRNAINPDAFQTNIPEHDADRLRKLHVGRNGGPVLGIVGRMSPEKGHVWFMDAFQEVLQQVPDAILLLIGSGQEERKLKQMCAARGLNGRVHFVGFQSEISPWYSLLDLVVMPSLSEGLPNTAMEAMLFGRPVVATDVGGVPEVVEHGVTGRLVPVREPRSMADAIIAYLADPAMRATHGANGRTKVLREFSPHVQADSLIKIYENVLSGALDKNPDARSTSS</sequence>